<keyword evidence="2" id="KW-1003">Cell membrane</keyword>
<evidence type="ECO:0000256" key="5">
    <source>
        <dbReference type="ARBA" id="ARBA00023136"/>
    </source>
</evidence>
<keyword evidence="4 6" id="KW-1133">Transmembrane helix</keyword>
<feature type="transmembrane region" description="Helical" evidence="6">
    <location>
        <begin position="106"/>
        <end position="127"/>
    </location>
</feature>
<sequence length="136" mass="14424">MQPTDPNPKPASVSDFLAAERTLLAWVRTSLAFMGFGFVVARFGLFLRELRSPTGGLPGNSTGASLWFGIALIASGVLITVFSGAHHLRLVRALRRGDSSLPHSTALAAALVILLTVAGIGIALYLFHFNLSLHQG</sequence>
<evidence type="ECO:0000256" key="4">
    <source>
        <dbReference type="ARBA" id="ARBA00022989"/>
    </source>
</evidence>
<keyword evidence="5 6" id="KW-0472">Membrane</keyword>
<comment type="subcellular location">
    <subcellularLocation>
        <location evidence="1">Cell membrane</location>
        <topology evidence="1">Multi-pass membrane protein</topology>
    </subcellularLocation>
</comment>
<organism evidence="8">
    <name type="scientific">Acidobacterium capsulatum</name>
    <dbReference type="NCBI Taxonomy" id="33075"/>
    <lineage>
        <taxon>Bacteria</taxon>
        <taxon>Pseudomonadati</taxon>
        <taxon>Acidobacteriota</taxon>
        <taxon>Terriglobia</taxon>
        <taxon>Terriglobales</taxon>
        <taxon>Acidobacteriaceae</taxon>
        <taxon>Acidobacterium</taxon>
    </lineage>
</organism>
<dbReference type="Pfam" id="PF02656">
    <property type="entry name" value="DUF202"/>
    <property type="match status" value="1"/>
</dbReference>
<comment type="caution">
    <text evidence="8">The sequence shown here is derived from an EMBL/GenBank/DDBJ whole genome shotgun (WGS) entry which is preliminary data.</text>
</comment>
<dbReference type="PANTHER" id="PTHR34187:SF2">
    <property type="entry name" value="DUF202 DOMAIN-CONTAINING PROTEIN"/>
    <property type="match status" value="1"/>
</dbReference>
<feature type="domain" description="DUF202" evidence="7">
    <location>
        <begin position="15"/>
        <end position="93"/>
    </location>
</feature>
<evidence type="ECO:0000256" key="6">
    <source>
        <dbReference type="SAM" id="Phobius"/>
    </source>
</evidence>
<feature type="transmembrane region" description="Helical" evidence="6">
    <location>
        <begin position="23"/>
        <end position="45"/>
    </location>
</feature>
<dbReference type="GO" id="GO:0005886">
    <property type="term" value="C:plasma membrane"/>
    <property type="evidence" value="ECO:0007669"/>
    <property type="project" value="UniProtKB-SubCell"/>
</dbReference>
<accession>A0A7V4XTW9</accession>
<keyword evidence="3 6" id="KW-0812">Transmembrane</keyword>
<evidence type="ECO:0000256" key="3">
    <source>
        <dbReference type="ARBA" id="ARBA00022692"/>
    </source>
</evidence>
<reference evidence="8" key="1">
    <citation type="journal article" date="2020" name="mSystems">
        <title>Genome- and Community-Level Interaction Insights into Carbon Utilization and Element Cycling Functions of Hydrothermarchaeota in Hydrothermal Sediment.</title>
        <authorList>
            <person name="Zhou Z."/>
            <person name="Liu Y."/>
            <person name="Xu W."/>
            <person name="Pan J."/>
            <person name="Luo Z.H."/>
            <person name="Li M."/>
        </authorList>
    </citation>
    <scope>NUCLEOTIDE SEQUENCE [LARGE SCALE GENOMIC DNA]</scope>
    <source>
        <strain evidence="8">SpSt-855</strain>
    </source>
</reference>
<dbReference type="PANTHER" id="PTHR34187">
    <property type="entry name" value="FGR18P"/>
    <property type="match status" value="1"/>
</dbReference>
<dbReference type="InterPro" id="IPR003807">
    <property type="entry name" value="DUF202"/>
</dbReference>
<feature type="transmembrane region" description="Helical" evidence="6">
    <location>
        <begin position="65"/>
        <end position="85"/>
    </location>
</feature>
<name>A0A7V4XTW9_9BACT</name>
<evidence type="ECO:0000313" key="8">
    <source>
        <dbReference type="EMBL" id="HGY95074.1"/>
    </source>
</evidence>
<evidence type="ECO:0000259" key="7">
    <source>
        <dbReference type="Pfam" id="PF02656"/>
    </source>
</evidence>
<protein>
    <submittedName>
        <fullName evidence="8">DUF202 domain-containing protein</fullName>
    </submittedName>
</protein>
<dbReference type="AlphaFoldDB" id="A0A7V4XTW9"/>
<dbReference type="InterPro" id="IPR052053">
    <property type="entry name" value="IM_YidH-like"/>
</dbReference>
<proteinExistence type="predicted"/>
<gene>
    <name evidence="8" type="ORF">ENW50_10405</name>
</gene>
<evidence type="ECO:0000256" key="2">
    <source>
        <dbReference type="ARBA" id="ARBA00022475"/>
    </source>
</evidence>
<evidence type="ECO:0000256" key="1">
    <source>
        <dbReference type="ARBA" id="ARBA00004651"/>
    </source>
</evidence>
<dbReference type="EMBL" id="DTKL01000065">
    <property type="protein sequence ID" value="HGY95074.1"/>
    <property type="molecule type" value="Genomic_DNA"/>
</dbReference>